<evidence type="ECO:0000313" key="2">
    <source>
        <dbReference type="Proteomes" id="UP001549019"/>
    </source>
</evidence>
<name>A0ABV2E8E8_9STAP</name>
<comment type="caution">
    <text evidence="1">The sequence shown here is derived from an EMBL/GenBank/DDBJ whole genome shotgun (WGS) entry which is preliminary data.</text>
</comment>
<protein>
    <submittedName>
        <fullName evidence="1">Uncharacterized protein</fullName>
    </submittedName>
</protein>
<dbReference type="Proteomes" id="UP001549019">
    <property type="component" value="Unassembled WGS sequence"/>
</dbReference>
<sequence length="77" mass="9021">MYDGGSYGLIPKILMRGDRFSPEAKVIKSYLSSFTRNSSRAYFHLNMILDGMGISEKRFYKYRKESLDYGYINEKSE</sequence>
<gene>
    <name evidence="1" type="ORF">ABHD89_001099</name>
</gene>
<organism evidence="1 2">
    <name type="scientific">Salinicoccus halitifaciens</name>
    <dbReference type="NCBI Taxonomy" id="1073415"/>
    <lineage>
        <taxon>Bacteria</taxon>
        <taxon>Bacillati</taxon>
        <taxon>Bacillota</taxon>
        <taxon>Bacilli</taxon>
        <taxon>Bacillales</taxon>
        <taxon>Staphylococcaceae</taxon>
        <taxon>Salinicoccus</taxon>
    </lineage>
</organism>
<evidence type="ECO:0000313" key="1">
    <source>
        <dbReference type="EMBL" id="MET3110697.1"/>
    </source>
</evidence>
<proteinExistence type="predicted"/>
<keyword evidence="2" id="KW-1185">Reference proteome</keyword>
<accession>A0ABV2E8E8</accession>
<dbReference type="RefSeq" id="WP_354542464.1">
    <property type="nucleotide sequence ID" value="NZ_JBDZDV010000002.1"/>
</dbReference>
<dbReference type="EMBL" id="JBDZDV010000002">
    <property type="protein sequence ID" value="MET3110697.1"/>
    <property type="molecule type" value="Genomic_DNA"/>
</dbReference>
<reference evidence="1 2" key="1">
    <citation type="submission" date="2024-05" db="EMBL/GenBank/DDBJ databases">
        <title>Genomic Encyclopedia of Type Strains, Phase IV (KMG-IV): sequencing the most valuable type-strain genomes for metagenomic binning, comparative biology and taxonomic classification.</title>
        <authorList>
            <person name="Goeker M."/>
        </authorList>
    </citation>
    <scope>NUCLEOTIDE SEQUENCE [LARGE SCALE GENOMIC DNA]</scope>
    <source>
        <strain evidence="1 2">DSM 25286</strain>
    </source>
</reference>